<evidence type="ECO:0000313" key="2">
    <source>
        <dbReference type="EMBL" id="KUM99342.1"/>
    </source>
</evidence>
<gene>
    <name evidence="2" type="ORF">AQI95_39560</name>
</gene>
<organism evidence="2 3">
    <name type="scientific">Streptomyces yokosukanensis</name>
    <dbReference type="NCBI Taxonomy" id="67386"/>
    <lineage>
        <taxon>Bacteria</taxon>
        <taxon>Bacillati</taxon>
        <taxon>Actinomycetota</taxon>
        <taxon>Actinomycetes</taxon>
        <taxon>Kitasatosporales</taxon>
        <taxon>Streptomycetaceae</taxon>
        <taxon>Streptomyces</taxon>
    </lineage>
</organism>
<name>A0A101NUD0_9ACTN</name>
<dbReference type="EMBL" id="LMWN01000065">
    <property type="protein sequence ID" value="KUM99342.1"/>
    <property type="molecule type" value="Genomic_DNA"/>
</dbReference>
<dbReference type="STRING" id="67386.AQI95_39560"/>
<keyword evidence="3" id="KW-1185">Reference proteome</keyword>
<evidence type="ECO:0000256" key="1">
    <source>
        <dbReference type="SAM" id="MobiDB-lite"/>
    </source>
</evidence>
<feature type="region of interest" description="Disordered" evidence="1">
    <location>
        <begin position="138"/>
        <end position="163"/>
    </location>
</feature>
<reference evidence="2 3" key="1">
    <citation type="submission" date="2015-10" db="EMBL/GenBank/DDBJ databases">
        <title>Draft genome sequence of Streptomyces yokosukanensis DSM 40224, type strain for the species Streptomyces yokosukanensis.</title>
        <authorList>
            <person name="Ruckert C."/>
            <person name="Winkler A."/>
            <person name="Kalinowski J."/>
            <person name="Kampfer P."/>
            <person name="Glaeser S."/>
        </authorList>
    </citation>
    <scope>NUCLEOTIDE SEQUENCE [LARGE SCALE GENOMIC DNA]</scope>
    <source>
        <strain evidence="2 3">DSM 40224</strain>
    </source>
</reference>
<accession>A0A101NUD0</accession>
<protein>
    <submittedName>
        <fullName evidence="2">Uncharacterized protein</fullName>
    </submittedName>
</protein>
<feature type="compositionally biased region" description="Low complexity" evidence="1">
    <location>
        <begin position="142"/>
        <end position="157"/>
    </location>
</feature>
<dbReference type="AlphaFoldDB" id="A0A101NUD0"/>
<proteinExistence type="predicted"/>
<dbReference type="OrthoDB" id="4283481at2"/>
<evidence type="ECO:0000313" key="3">
    <source>
        <dbReference type="Proteomes" id="UP000053127"/>
    </source>
</evidence>
<comment type="caution">
    <text evidence="2">The sequence shown here is derived from an EMBL/GenBank/DDBJ whole genome shotgun (WGS) entry which is preliminary data.</text>
</comment>
<dbReference type="Proteomes" id="UP000053127">
    <property type="component" value="Unassembled WGS sequence"/>
</dbReference>
<sequence>MAMHAREFFAELELPFADSAVVGDTYYATPIPGGPLRLRIDFSPTQWANEYTGLRIATLHQDRGELDVTVLRFADHKTFDHRDSTRGLQPHNSGYGTFKEFKDRPDWVPWEGAHTNGLRDAIEQYSAVWFPGMWSAPTPSHAAGRTARPAPSPSAQRRAARAR</sequence>